<dbReference type="Proteomes" id="UP001148737">
    <property type="component" value="Unassembled WGS sequence"/>
</dbReference>
<keyword evidence="2" id="KW-1185">Reference proteome</keyword>
<evidence type="ECO:0000313" key="1">
    <source>
        <dbReference type="EMBL" id="KAJ3482323.1"/>
    </source>
</evidence>
<protein>
    <submittedName>
        <fullName evidence="1">Uncharacterized protein</fullName>
    </submittedName>
</protein>
<name>A0ACC1QNW4_9HYPO</name>
<gene>
    <name evidence="1" type="ORF">NLG97_g7600</name>
</gene>
<accession>A0ACC1QNW4</accession>
<evidence type="ECO:0000313" key="2">
    <source>
        <dbReference type="Proteomes" id="UP001148737"/>
    </source>
</evidence>
<reference evidence="1" key="1">
    <citation type="submission" date="2022-07" db="EMBL/GenBank/DDBJ databases">
        <title>Genome Sequence of Lecanicillium saksenae.</title>
        <authorList>
            <person name="Buettner E."/>
        </authorList>
    </citation>
    <scope>NUCLEOTIDE SEQUENCE</scope>
    <source>
        <strain evidence="1">VT-O1</strain>
    </source>
</reference>
<comment type="caution">
    <text evidence="1">The sequence shown here is derived from an EMBL/GenBank/DDBJ whole genome shotgun (WGS) entry which is preliminary data.</text>
</comment>
<sequence length="605" mass="67125">MARLSLVNRQKGRLLGLAAAHFQLPTSETAGSDSERGMWSTFRCALESGLERRECAQVHSRNAAAQARTDSVSFSFEKTNTPNPTQVDYQSHFTMSEKSLQTGNSPDLEAVNTHTTTSSSRFASIFGGKDVVVGPRIAPLPDYLKSDEGDRAETASEILDRQLAAEDGAAIQYRTCSWQKTAALLFSEYICLAIMSFPWSYRYLGLIPGLILTIVVAALVLYTSLILWKFCLRHPEIRDVCDLGQTLFWGKKWAWWGTAIMFILNNTFIQGLHVLVGAKYLNTMTERDTIGGCRTVEFSILVTFICWIGSLPRTFEMMSKLGTASAGFTFISVLLAAVFAGVQHHPPATAGSGDIVYDLFPNASTTWVQGMAAFLNISYTFIGQITLPSFIAEMRDPREFPKSLWACTIAEIIVFCTVGGVMYVYVGNNYMTAPAFGSLRDDYKKISFSFMIPTLIFLGCLYASVTCRFVFFRLFRNSRHLNDHTIVGWGSWAGILLVTWIAAFLISQVIPFFSSLLSVMSSLFDSWFGFIFWGVAYFRMRKVDQESGKKENKIVDLLSNILNVLIIITGIVFLTVGTYASVQGIIDSFEAHEVPGVFSCASNGA</sequence>
<proteinExistence type="predicted"/>
<dbReference type="EMBL" id="JANAKD010001186">
    <property type="protein sequence ID" value="KAJ3482323.1"/>
    <property type="molecule type" value="Genomic_DNA"/>
</dbReference>
<organism evidence="1 2">
    <name type="scientific">Lecanicillium saksenae</name>
    <dbReference type="NCBI Taxonomy" id="468837"/>
    <lineage>
        <taxon>Eukaryota</taxon>
        <taxon>Fungi</taxon>
        <taxon>Dikarya</taxon>
        <taxon>Ascomycota</taxon>
        <taxon>Pezizomycotina</taxon>
        <taxon>Sordariomycetes</taxon>
        <taxon>Hypocreomycetidae</taxon>
        <taxon>Hypocreales</taxon>
        <taxon>Cordycipitaceae</taxon>
        <taxon>Lecanicillium</taxon>
    </lineage>
</organism>